<evidence type="ECO:0000256" key="6">
    <source>
        <dbReference type="ARBA" id="ARBA00023015"/>
    </source>
</evidence>
<dbReference type="InterPro" id="IPR003656">
    <property type="entry name" value="Znf_BED"/>
</dbReference>
<dbReference type="Proteomes" id="UP000289738">
    <property type="component" value="Chromosome A05"/>
</dbReference>
<evidence type="ECO:0000256" key="1">
    <source>
        <dbReference type="ARBA" id="ARBA00004123"/>
    </source>
</evidence>
<dbReference type="STRING" id="3818.A0A445D978"/>
<evidence type="ECO:0000259" key="12">
    <source>
        <dbReference type="PROSITE" id="PS50808"/>
    </source>
</evidence>
<evidence type="ECO:0000313" key="13">
    <source>
        <dbReference type="EMBL" id="RYR59732.1"/>
    </source>
</evidence>
<dbReference type="GO" id="GO:0008270">
    <property type="term" value="F:zinc ion binding"/>
    <property type="evidence" value="ECO:0007669"/>
    <property type="project" value="UniProtKB-KW"/>
</dbReference>
<dbReference type="InterPro" id="IPR008906">
    <property type="entry name" value="HATC_C_dom"/>
</dbReference>
<keyword evidence="6" id="KW-0805">Transcription regulation</keyword>
<sequence>MNSETVSNLVTTGVGSEAAPVEVDEPSSKRLRPATSDVWNFFKKLGPDKDGVERAECKGCKKVFKAGGKRYGTSTIKRHLDSCTQIKHEDIGQTIAELQLKMGSLKIDSGVARDMFDGYVVAGDKPFNMVDDRRFRNWVKYISPTLKLPSKNTVKADIVKVYKREAAKLKKILVSIPNRICLTSDLWTSSTNEGFICLTAHFVDENWKLQSKILNFCHMPPPHTGFELSSKIFTLLTEWKVDKKIFSITLDNASSNDTCVEHLKSTLDVHGSLLCGGEFFHVRCSAHILNLIVQDGMKICGDAVSKIREGIKFLRKSESRMVKFKECFEDIEGLEYTTALCLDVPTRWNSLYAMLASAIPYKKAFEMYKVKEAGFREFCPSSDEWRRTEKICDFLLPFYETTKLMSGTSYPTSNLYFLQVWQIQLILMNSLKNDEVLIRNMGEKMMIKFNKYWEEYSVVLAFGAVLDPRFKLNTLVHCYNEIDPISAKDKVELVKSKLYKLFEVYDQNSSTTVESSSQLSSNFSQATSSAIGTQLIKIVGDLMSRNQEAEVKSGKNQLDIYLSEATLFCNDAIIDVLQWWKDNHHRFPTLSLMARDLLSIPITTVASEFAFSMGSHVLNKYRSRLLSDNVEAVICTRNWIRGYDDFEEDKDQEDIAKGEGYSSGVGSNDVIDLYEDEDEN</sequence>
<evidence type="ECO:0000256" key="4">
    <source>
        <dbReference type="ARBA" id="ARBA00022771"/>
    </source>
</evidence>
<dbReference type="AlphaFoldDB" id="A0A445D978"/>
<comment type="subcellular location">
    <subcellularLocation>
        <location evidence="1">Nucleus</location>
    </subcellularLocation>
</comment>
<reference evidence="13 14" key="1">
    <citation type="submission" date="2019-01" db="EMBL/GenBank/DDBJ databases">
        <title>Sequencing of cultivated peanut Arachis hypogaea provides insights into genome evolution and oil improvement.</title>
        <authorList>
            <person name="Chen X."/>
        </authorList>
    </citation>
    <scope>NUCLEOTIDE SEQUENCE [LARGE SCALE GENOMIC DNA]</scope>
    <source>
        <strain evidence="14">cv. Fuhuasheng</strain>
        <tissue evidence="13">Leaves</tissue>
    </source>
</reference>
<feature type="compositionally biased region" description="Polar residues" evidence="11">
    <location>
        <begin position="1"/>
        <end position="14"/>
    </location>
</feature>
<keyword evidence="5" id="KW-0862">Zinc</keyword>
<keyword evidence="4 10" id="KW-0863">Zinc-finger</keyword>
<dbReference type="InterPro" id="IPR025525">
    <property type="entry name" value="hAT-like_transposase_RNase-H"/>
</dbReference>
<dbReference type="Pfam" id="PF14372">
    <property type="entry name" value="hAT-like_RNase-H"/>
    <property type="match status" value="1"/>
</dbReference>
<evidence type="ECO:0000256" key="9">
    <source>
        <dbReference type="ARBA" id="ARBA00023242"/>
    </source>
</evidence>
<keyword evidence="9" id="KW-0539">Nucleus</keyword>
<dbReference type="EMBL" id="SDMP01000005">
    <property type="protein sequence ID" value="RYR59732.1"/>
    <property type="molecule type" value="Genomic_DNA"/>
</dbReference>
<proteinExistence type="predicted"/>
<keyword evidence="8" id="KW-0804">Transcription</keyword>
<dbReference type="InterPro" id="IPR036236">
    <property type="entry name" value="Znf_C2H2_sf"/>
</dbReference>
<dbReference type="SUPFAM" id="SSF53098">
    <property type="entry name" value="Ribonuclease H-like"/>
    <property type="match status" value="1"/>
</dbReference>
<dbReference type="GO" id="GO:0046983">
    <property type="term" value="F:protein dimerization activity"/>
    <property type="evidence" value="ECO:0007669"/>
    <property type="project" value="InterPro"/>
</dbReference>
<protein>
    <recommendedName>
        <fullName evidence="12">BED-type domain-containing protein</fullName>
    </recommendedName>
</protein>
<keyword evidence="3" id="KW-0479">Metal-binding</keyword>
<comment type="subunit">
    <text evidence="2">Homodimer.</text>
</comment>
<evidence type="ECO:0000256" key="11">
    <source>
        <dbReference type="SAM" id="MobiDB-lite"/>
    </source>
</evidence>
<accession>A0A445D978</accession>
<dbReference type="InterPro" id="IPR012337">
    <property type="entry name" value="RNaseH-like_sf"/>
</dbReference>
<keyword evidence="7" id="KW-0238">DNA-binding</keyword>
<dbReference type="GO" id="GO:0003677">
    <property type="term" value="F:DNA binding"/>
    <property type="evidence" value="ECO:0007669"/>
    <property type="project" value="UniProtKB-KW"/>
</dbReference>
<feature type="region of interest" description="Disordered" evidence="11">
    <location>
        <begin position="653"/>
        <end position="680"/>
    </location>
</feature>
<comment type="caution">
    <text evidence="13">The sequence shown here is derived from an EMBL/GenBank/DDBJ whole genome shotgun (WGS) entry which is preliminary data.</text>
</comment>
<evidence type="ECO:0000313" key="14">
    <source>
        <dbReference type="Proteomes" id="UP000289738"/>
    </source>
</evidence>
<dbReference type="SMART" id="SM00614">
    <property type="entry name" value="ZnF_BED"/>
    <property type="match status" value="1"/>
</dbReference>
<keyword evidence="14" id="KW-1185">Reference proteome</keyword>
<dbReference type="InterPro" id="IPR052035">
    <property type="entry name" value="ZnF_BED_domain_contain"/>
</dbReference>
<organism evidence="13 14">
    <name type="scientific">Arachis hypogaea</name>
    <name type="common">Peanut</name>
    <dbReference type="NCBI Taxonomy" id="3818"/>
    <lineage>
        <taxon>Eukaryota</taxon>
        <taxon>Viridiplantae</taxon>
        <taxon>Streptophyta</taxon>
        <taxon>Embryophyta</taxon>
        <taxon>Tracheophyta</taxon>
        <taxon>Spermatophyta</taxon>
        <taxon>Magnoliopsida</taxon>
        <taxon>eudicotyledons</taxon>
        <taxon>Gunneridae</taxon>
        <taxon>Pentapetalae</taxon>
        <taxon>rosids</taxon>
        <taxon>fabids</taxon>
        <taxon>Fabales</taxon>
        <taxon>Fabaceae</taxon>
        <taxon>Papilionoideae</taxon>
        <taxon>50 kb inversion clade</taxon>
        <taxon>dalbergioids sensu lato</taxon>
        <taxon>Dalbergieae</taxon>
        <taxon>Pterocarpus clade</taxon>
        <taxon>Arachis</taxon>
    </lineage>
</organism>
<evidence type="ECO:0000256" key="7">
    <source>
        <dbReference type="ARBA" id="ARBA00023125"/>
    </source>
</evidence>
<feature type="region of interest" description="Disordered" evidence="11">
    <location>
        <begin position="1"/>
        <end position="29"/>
    </location>
</feature>
<dbReference type="Pfam" id="PF05699">
    <property type="entry name" value="Dimer_Tnp_hAT"/>
    <property type="match status" value="1"/>
</dbReference>
<dbReference type="Pfam" id="PF02892">
    <property type="entry name" value="zf-BED"/>
    <property type="match status" value="1"/>
</dbReference>
<gene>
    <name evidence="13" type="ORF">Ahy_A05g025677</name>
</gene>
<dbReference type="PANTHER" id="PTHR46481:SF10">
    <property type="entry name" value="ZINC FINGER BED DOMAIN-CONTAINING PROTEIN 39"/>
    <property type="match status" value="1"/>
</dbReference>
<evidence type="ECO:0000256" key="5">
    <source>
        <dbReference type="ARBA" id="ARBA00022833"/>
    </source>
</evidence>
<dbReference type="PROSITE" id="PS50808">
    <property type="entry name" value="ZF_BED"/>
    <property type="match status" value="1"/>
</dbReference>
<dbReference type="GO" id="GO:0009791">
    <property type="term" value="P:post-embryonic development"/>
    <property type="evidence" value="ECO:0007669"/>
    <property type="project" value="UniProtKB-ARBA"/>
</dbReference>
<name>A0A445D978_ARAHY</name>
<evidence type="ECO:0000256" key="3">
    <source>
        <dbReference type="ARBA" id="ARBA00022723"/>
    </source>
</evidence>
<evidence type="ECO:0000256" key="10">
    <source>
        <dbReference type="PROSITE-ProRule" id="PRU00027"/>
    </source>
</evidence>
<evidence type="ECO:0000256" key="8">
    <source>
        <dbReference type="ARBA" id="ARBA00023163"/>
    </source>
</evidence>
<feature type="domain" description="BED-type" evidence="12">
    <location>
        <begin position="33"/>
        <end position="95"/>
    </location>
</feature>
<dbReference type="SUPFAM" id="SSF140996">
    <property type="entry name" value="Hermes dimerisation domain"/>
    <property type="match status" value="1"/>
</dbReference>
<evidence type="ECO:0000256" key="2">
    <source>
        <dbReference type="ARBA" id="ARBA00011738"/>
    </source>
</evidence>
<dbReference type="SUPFAM" id="SSF57667">
    <property type="entry name" value="beta-beta-alpha zinc fingers"/>
    <property type="match status" value="1"/>
</dbReference>
<dbReference type="GO" id="GO:0005634">
    <property type="term" value="C:nucleus"/>
    <property type="evidence" value="ECO:0007669"/>
    <property type="project" value="UniProtKB-SubCell"/>
</dbReference>
<dbReference type="PANTHER" id="PTHR46481">
    <property type="entry name" value="ZINC FINGER BED DOMAIN-CONTAINING PROTEIN 4"/>
    <property type="match status" value="1"/>
</dbReference>